<name>A0A0R2LPV5_9LACO</name>
<keyword evidence="1" id="KW-0812">Transmembrane</keyword>
<feature type="transmembrane region" description="Helical" evidence="1">
    <location>
        <begin position="34"/>
        <end position="53"/>
    </location>
</feature>
<proteinExistence type="predicted"/>
<evidence type="ECO:0000256" key="1">
    <source>
        <dbReference type="SAM" id="Phobius"/>
    </source>
</evidence>
<dbReference type="InterPro" id="IPR052734">
    <property type="entry name" value="Nod_factor_acetyltransferase"/>
</dbReference>
<evidence type="ECO:0000259" key="2">
    <source>
        <dbReference type="Pfam" id="PF01757"/>
    </source>
</evidence>
<keyword evidence="1" id="KW-1133">Transmembrane helix</keyword>
<evidence type="ECO:0000313" key="4">
    <source>
        <dbReference type="Proteomes" id="UP000051006"/>
    </source>
</evidence>
<dbReference type="PANTHER" id="PTHR37312">
    <property type="entry name" value="MEMBRANE-BOUND ACYLTRANSFERASE YKRP-RELATED"/>
    <property type="match status" value="1"/>
</dbReference>
<dbReference type="PATRIC" id="fig|993692.3.peg.1518"/>
<organism evidence="3 4">
    <name type="scientific">Companilactobacillus kimchiensis</name>
    <dbReference type="NCBI Taxonomy" id="993692"/>
    <lineage>
        <taxon>Bacteria</taxon>
        <taxon>Bacillati</taxon>
        <taxon>Bacillota</taxon>
        <taxon>Bacilli</taxon>
        <taxon>Lactobacillales</taxon>
        <taxon>Lactobacillaceae</taxon>
        <taxon>Companilactobacillus</taxon>
    </lineage>
</organism>
<keyword evidence="1" id="KW-0472">Membrane</keyword>
<dbReference type="GO" id="GO:0016747">
    <property type="term" value="F:acyltransferase activity, transferring groups other than amino-acyl groups"/>
    <property type="evidence" value="ECO:0007669"/>
    <property type="project" value="InterPro"/>
</dbReference>
<reference evidence="3 4" key="1">
    <citation type="journal article" date="2015" name="Genome Announc.">
        <title>Expanding the biotechnology potential of lactobacilli through comparative genomics of 213 strains and associated genera.</title>
        <authorList>
            <person name="Sun Z."/>
            <person name="Harris H.M."/>
            <person name="McCann A."/>
            <person name="Guo C."/>
            <person name="Argimon S."/>
            <person name="Zhang W."/>
            <person name="Yang X."/>
            <person name="Jeffery I.B."/>
            <person name="Cooney J.C."/>
            <person name="Kagawa T.F."/>
            <person name="Liu W."/>
            <person name="Song Y."/>
            <person name="Salvetti E."/>
            <person name="Wrobel A."/>
            <person name="Rasinkangas P."/>
            <person name="Parkhill J."/>
            <person name="Rea M.C."/>
            <person name="O'Sullivan O."/>
            <person name="Ritari J."/>
            <person name="Douillard F.P."/>
            <person name="Paul Ross R."/>
            <person name="Yang R."/>
            <person name="Briner A.E."/>
            <person name="Felis G.E."/>
            <person name="de Vos W.M."/>
            <person name="Barrangou R."/>
            <person name="Klaenhammer T.R."/>
            <person name="Caufield P.W."/>
            <person name="Cui Y."/>
            <person name="Zhang H."/>
            <person name="O'Toole P.W."/>
        </authorList>
    </citation>
    <scope>NUCLEOTIDE SEQUENCE [LARGE SCALE GENOMIC DNA]</scope>
    <source>
        <strain evidence="3 4">DSM 24716</strain>
    </source>
</reference>
<feature type="domain" description="Acyltransferase 3" evidence="2">
    <location>
        <begin position="4"/>
        <end position="285"/>
    </location>
</feature>
<sequence>MRIKYIDRCKAVGIFLIIFYHTIFLHNFADSTYIVNFISLIMLPIFFILSGILKNIHPIILTKKFIRKRVIQLFIPYIIFSLISIFIKVLFFHNGKTVFEIIKNGFYLTFSFRGIDVLWFIPVLFFSEILFLMLFEYNKNFIIVSIPFIIIPLYIVANSHRFSNFLVTESMIPLASYVALIFLLLGYYSHWIISLIEKNTGFQIVIISMYIYGVGLFKSKIDLHYFLFGNNFLMYIFLGFIGSLELIVIFKRTNKMNFKYLDWIGENSLYYMCLHLGLGITTIATGFILSDDTTYVLALGIIYTIIQCIVLVYPTIVFNYIIKRCTQFKIS</sequence>
<dbReference type="EMBL" id="JQCF01000003">
    <property type="protein sequence ID" value="KRO00394.1"/>
    <property type="molecule type" value="Genomic_DNA"/>
</dbReference>
<feature type="transmembrane region" description="Helical" evidence="1">
    <location>
        <begin position="223"/>
        <end position="248"/>
    </location>
</feature>
<dbReference type="STRING" id="993692.IV57_GL001498"/>
<keyword evidence="4" id="KW-1185">Reference proteome</keyword>
<protein>
    <recommendedName>
        <fullName evidence="2">Acyltransferase 3 domain-containing protein</fullName>
    </recommendedName>
</protein>
<feature type="transmembrane region" description="Helical" evidence="1">
    <location>
        <begin position="295"/>
        <end position="322"/>
    </location>
</feature>
<feature type="transmembrane region" description="Helical" evidence="1">
    <location>
        <begin position="112"/>
        <end position="134"/>
    </location>
</feature>
<dbReference type="OrthoDB" id="6623990at2"/>
<dbReference type="Proteomes" id="UP000051006">
    <property type="component" value="Unassembled WGS sequence"/>
</dbReference>
<feature type="transmembrane region" description="Helical" evidence="1">
    <location>
        <begin position="269"/>
        <end position="289"/>
    </location>
</feature>
<gene>
    <name evidence="3" type="ORF">IV57_GL001498</name>
</gene>
<dbReference type="AlphaFoldDB" id="A0A0R2LPV5"/>
<accession>A0A0R2LPV5</accession>
<evidence type="ECO:0000313" key="3">
    <source>
        <dbReference type="EMBL" id="KRO00394.1"/>
    </source>
</evidence>
<feature type="transmembrane region" description="Helical" evidence="1">
    <location>
        <begin position="74"/>
        <end position="92"/>
    </location>
</feature>
<comment type="caution">
    <text evidence="3">The sequence shown here is derived from an EMBL/GenBank/DDBJ whole genome shotgun (WGS) entry which is preliminary data.</text>
</comment>
<dbReference type="PANTHER" id="PTHR37312:SF1">
    <property type="entry name" value="MEMBRANE-BOUND ACYLTRANSFERASE YKRP-RELATED"/>
    <property type="match status" value="1"/>
</dbReference>
<feature type="transmembrane region" description="Helical" evidence="1">
    <location>
        <begin position="200"/>
        <end position="217"/>
    </location>
</feature>
<feature type="transmembrane region" description="Helical" evidence="1">
    <location>
        <begin position="12"/>
        <end position="28"/>
    </location>
</feature>
<dbReference type="InterPro" id="IPR002656">
    <property type="entry name" value="Acyl_transf_3_dom"/>
</dbReference>
<dbReference type="RefSeq" id="WP_057879971.1">
    <property type="nucleotide sequence ID" value="NZ_JQCF01000003.1"/>
</dbReference>
<feature type="transmembrane region" description="Helical" evidence="1">
    <location>
        <begin position="141"/>
        <end position="159"/>
    </location>
</feature>
<dbReference type="Pfam" id="PF01757">
    <property type="entry name" value="Acyl_transf_3"/>
    <property type="match status" value="1"/>
</dbReference>
<feature type="transmembrane region" description="Helical" evidence="1">
    <location>
        <begin position="171"/>
        <end position="188"/>
    </location>
</feature>